<dbReference type="RefSeq" id="WP_171377912.1">
    <property type="nucleotide sequence ID" value="NZ_JABFCN010000052.1"/>
</dbReference>
<dbReference type="AlphaFoldDB" id="A0A7Y3SBC9"/>
<keyword evidence="2" id="KW-1185">Reference proteome</keyword>
<dbReference type="EMBL" id="JABFCN010000052">
    <property type="protein sequence ID" value="NNU40553.1"/>
    <property type="molecule type" value="Genomic_DNA"/>
</dbReference>
<gene>
    <name evidence="1" type="ORF">G9X64_29530</name>
</gene>
<proteinExistence type="predicted"/>
<protein>
    <recommendedName>
        <fullName evidence="3">TnsA endonuclease N-terminal domain-containing protein</fullName>
    </recommendedName>
</protein>
<dbReference type="Proteomes" id="UP000519972">
    <property type="component" value="Unassembled WGS sequence"/>
</dbReference>
<name>A0A7Y3SBC9_9HYPH</name>
<evidence type="ECO:0000313" key="2">
    <source>
        <dbReference type="Proteomes" id="UP000519972"/>
    </source>
</evidence>
<evidence type="ECO:0008006" key="3">
    <source>
        <dbReference type="Google" id="ProtNLM"/>
    </source>
</evidence>
<evidence type="ECO:0000313" key="1">
    <source>
        <dbReference type="EMBL" id="NNU40553.1"/>
    </source>
</evidence>
<organism evidence="1 2">
    <name type="scientific">Rhizobium sophorae</name>
    <dbReference type="NCBI Taxonomy" id="1535242"/>
    <lineage>
        <taxon>Bacteria</taxon>
        <taxon>Pseudomonadati</taxon>
        <taxon>Pseudomonadota</taxon>
        <taxon>Alphaproteobacteria</taxon>
        <taxon>Hyphomicrobiales</taxon>
        <taxon>Rhizobiaceae</taxon>
        <taxon>Rhizobium/Agrobacterium group</taxon>
        <taxon>Rhizobium</taxon>
    </lineage>
</organism>
<comment type="caution">
    <text evidence="1">The sequence shown here is derived from an EMBL/GenBank/DDBJ whole genome shotgun (WGS) entry which is preliminary data.</text>
</comment>
<reference evidence="1 2" key="1">
    <citation type="submission" date="2020-02" db="EMBL/GenBank/DDBJ databases">
        <authorList>
            <person name="Sun Q."/>
        </authorList>
    </citation>
    <scope>NUCLEOTIDE SEQUENCE [LARGE SCALE GENOMIC DNA]</scope>
    <source>
        <strain evidence="1 2">CCBAU 03386</strain>
    </source>
</reference>
<accession>A0A7Y3SBC9</accession>
<sequence>MMSISSPRSVAQSNAVGTLYPLSTVRCVGPVLFRDQLARDIACLLDVDDEVLSWSCRSLSLSKDGQVYKPDFMVERADLRFAIDGVRDDEAPPWAKAKSIDAGFPYEAIAASALPRIRLKNAKDLLRYARHEAALSDRIRLLAALDEYSSLTVAEALVVFRETKPVAGLASMVLQRFVTMDLDERLIGPETIVRRKRD</sequence>